<dbReference type="InterPro" id="IPR012833">
    <property type="entry name" value="NrdD"/>
</dbReference>
<keyword evidence="1" id="KW-0560">Oxidoreductase</keyword>
<protein>
    <submittedName>
        <fullName evidence="1">Anaerobic ribonucleoside-triphosphate reductase</fullName>
        <ecNumber evidence="1">1.17.4.2</ecNumber>
    </submittedName>
</protein>
<dbReference type="GO" id="GO:0006260">
    <property type="term" value="P:DNA replication"/>
    <property type="evidence" value="ECO:0007669"/>
    <property type="project" value="InterPro"/>
</dbReference>
<comment type="caution">
    <text evidence="1">The sequence shown here is derived from an EMBL/GenBank/DDBJ whole genome shotgun (WGS) entry which is preliminary data.</text>
</comment>
<dbReference type="EC" id="1.17.4.2" evidence="1"/>
<accession>A0A641RC34</accession>
<dbReference type="GO" id="GO:0004748">
    <property type="term" value="F:ribonucleoside-diphosphate reductase activity, thioredoxin disulfide as acceptor"/>
    <property type="evidence" value="ECO:0007669"/>
    <property type="project" value="TreeGrafter"/>
</dbReference>
<dbReference type="Gene3D" id="3.20.70.20">
    <property type="match status" value="1"/>
</dbReference>
<dbReference type="AlphaFoldDB" id="A0A641RC34"/>
<name>A0A641RC34_BACOV</name>
<feature type="non-terminal residue" evidence="1">
    <location>
        <position position="1"/>
    </location>
</feature>
<gene>
    <name evidence="1" type="primary">nrdD</name>
    <name evidence="1" type="ORF">F3D60_32875</name>
</gene>
<dbReference type="EMBL" id="VWKO01000648">
    <property type="protein sequence ID" value="KAA4014179.1"/>
    <property type="molecule type" value="Genomic_DNA"/>
</dbReference>
<proteinExistence type="predicted"/>
<dbReference type="Pfam" id="PF13597">
    <property type="entry name" value="NRDD"/>
    <property type="match status" value="1"/>
</dbReference>
<evidence type="ECO:0000313" key="1">
    <source>
        <dbReference type="EMBL" id="KAA4014179.1"/>
    </source>
</evidence>
<dbReference type="PANTHER" id="PTHR21075:SF0">
    <property type="entry name" value="ANAEROBIC RIBONUCLEOSIDE-TRIPHOSPHATE REDUCTASE"/>
    <property type="match status" value="1"/>
</dbReference>
<dbReference type="SUPFAM" id="SSF51998">
    <property type="entry name" value="PFL-like glycyl radical enzymes"/>
    <property type="match status" value="1"/>
</dbReference>
<reference evidence="1" key="1">
    <citation type="journal article" date="2019" name="Nat. Med.">
        <title>A library of human gut bacterial isolates paired with longitudinal multiomics data enables mechanistic microbiome research.</title>
        <authorList>
            <person name="Poyet M."/>
            <person name="Groussin M."/>
            <person name="Gibbons S.M."/>
            <person name="Avila-Pacheco J."/>
            <person name="Jiang X."/>
            <person name="Kearney S.M."/>
            <person name="Perrotta A.R."/>
            <person name="Berdy B."/>
            <person name="Zhao S."/>
            <person name="Lieberman T.D."/>
            <person name="Swanson P.K."/>
            <person name="Smith M."/>
            <person name="Roesemann S."/>
            <person name="Alexander J.E."/>
            <person name="Rich S.A."/>
            <person name="Livny J."/>
            <person name="Vlamakis H."/>
            <person name="Clish C."/>
            <person name="Bullock K."/>
            <person name="Deik A."/>
            <person name="Scott J."/>
            <person name="Pierce K.A."/>
            <person name="Xavier R.J."/>
            <person name="Alm E.J."/>
        </authorList>
    </citation>
    <scope>NUCLEOTIDE SEQUENCE</scope>
    <source>
        <strain evidence="1">BIOML-A147</strain>
    </source>
</reference>
<dbReference type="NCBIfam" id="TIGR02487">
    <property type="entry name" value="NrdD"/>
    <property type="match status" value="1"/>
</dbReference>
<sequence length="380" mass="43120">NFDLLLKACQTTAKALFPNFMFLDAPFNQNEKWRADDPKRYIYELATMGCRTRVFENVAGEKSSLGRGNLSFTTLNMPRLAIEARIKAENLIEDERNKDAIEQKAKEIFIESVHQMSVLVADQLYERYQYQRTALARQFPFMMGNNVWKGGGELNPNEQVGDALRSGTLGIGFIGGHNAMVALYGQGHGHNQKAWDTLYEAVMEMNKVVNEYKEKYNLNYSVLATPAEGLSGRFTKMDRRKYGKIPGVTDRDYYVNSFHVDVKEPISIVEKIKREAPFHAITRGGHITYVELDGEAQKNVRAIAKIVKVMHDEGIGYGSINHPVDTCHNCGYKGVIFDKCPVCQSESILRMRRITGYLTGDLSSWNSAKRAEEQDRVKHL</sequence>
<dbReference type="PANTHER" id="PTHR21075">
    <property type="entry name" value="ANAEROBIC RIBONUCLEOSIDE-TRIPHOSPHATE REDUCTASE"/>
    <property type="match status" value="1"/>
</dbReference>
<dbReference type="GO" id="GO:0031250">
    <property type="term" value="C:anaerobic ribonucleoside-triphosphate reductase complex"/>
    <property type="evidence" value="ECO:0007669"/>
    <property type="project" value="TreeGrafter"/>
</dbReference>
<organism evidence="1">
    <name type="scientific">Bacteroides ovatus</name>
    <dbReference type="NCBI Taxonomy" id="28116"/>
    <lineage>
        <taxon>Bacteria</taxon>
        <taxon>Pseudomonadati</taxon>
        <taxon>Bacteroidota</taxon>
        <taxon>Bacteroidia</taxon>
        <taxon>Bacteroidales</taxon>
        <taxon>Bacteroidaceae</taxon>
        <taxon>Bacteroides</taxon>
    </lineage>
</organism>
<dbReference type="GO" id="GO:0008998">
    <property type="term" value="F:ribonucleoside-triphosphate reductase (thioredoxin) activity"/>
    <property type="evidence" value="ECO:0007669"/>
    <property type="project" value="UniProtKB-EC"/>
</dbReference>
<dbReference type="GO" id="GO:0009265">
    <property type="term" value="P:2'-deoxyribonucleotide biosynthetic process"/>
    <property type="evidence" value="ECO:0007669"/>
    <property type="project" value="TreeGrafter"/>
</dbReference>